<dbReference type="Proteomes" id="UP000051672">
    <property type="component" value="Unassembled WGS sequence"/>
</dbReference>
<reference evidence="2 3" key="1">
    <citation type="journal article" date="2015" name="Genome Announc.">
        <title>Expanding the biotechnology potential of lactobacilli through comparative genomics of 213 strains and associated genera.</title>
        <authorList>
            <person name="Sun Z."/>
            <person name="Harris H.M."/>
            <person name="McCann A."/>
            <person name="Guo C."/>
            <person name="Argimon S."/>
            <person name="Zhang W."/>
            <person name="Yang X."/>
            <person name="Jeffery I.B."/>
            <person name="Cooney J.C."/>
            <person name="Kagawa T.F."/>
            <person name="Liu W."/>
            <person name="Song Y."/>
            <person name="Salvetti E."/>
            <person name="Wrobel A."/>
            <person name="Rasinkangas P."/>
            <person name="Parkhill J."/>
            <person name="Rea M.C."/>
            <person name="O'Sullivan O."/>
            <person name="Ritari J."/>
            <person name="Douillard F.P."/>
            <person name="Paul Ross R."/>
            <person name="Yang R."/>
            <person name="Briner A.E."/>
            <person name="Felis G.E."/>
            <person name="de Vos W.M."/>
            <person name="Barrangou R."/>
            <person name="Klaenhammer T.R."/>
            <person name="Caufield P.W."/>
            <person name="Cui Y."/>
            <person name="Zhang H."/>
            <person name="O'Toole P.W."/>
        </authorList>
    </citation>
    <scope>NUCLEOTIDE SEQUENCE [LARGE SCALE GENOMIC DNA]</scope>
    <source>
        <strain evidence="2 3">DSM 23927</strain>
    </source>
</reference>
<dbReference type="EMBL" id="AYZQ01000003">
    <property type="protein sequence ID" value="KRM71664.1"/>
    <property type="molecule type" value="Genomic_DNA"/>
</dbReference>
<comment type="caution">
    <text evidence="2">The sequence shown here is derived from an EMBL/GenBank/DDBJ whole genome shotgun (WGS) entry which is preliminary data.</text>
</comment>
<proteinExistence type="predicted"/>
<keyword evidence="2" id="KW-0808">Transferase</keyword>
<gene>
    <name evidence="2" type="ORF">FC34_GL001321</name>
</gene>
<evidence type="ECO:0000313" key="3">
    <source>
        <dbReference type="Proteomes" id="UP000051672"/>
    </source>
</evidence>
<dbReference type="PANTHER" id="PTHR12526:SF630">
    <property type="entry name" value="GLYCOSYLTRANSFERASE"/>
    <property type="match status" value="1"/>
</dbReference>
<feature type="domain" description="Glycosyl transferase family 1" evidence="1">
    <location>
        <begin position="332"/>
        <end position="490"/>
    </location>
</feature>
<dbReference type="OrthoDB" id="570545at2"/>
<dbReference type="PANTHER" id="PTHR12526">
    <property type="entry name" value="GLYCOSYLTRANSFERASE"/>
    <property type="match status" value="1"/>
</dbReference>
<name>A0A0R2AXB5_9LACO</name>
<evidence type="ECO:0000313" key="2">
    <source>
        <dbReference type="EMBL" id="KRM71664.1"/>
    </source>
</evidence>
<sequence>MMEERLMIFYFLTQMIDFNVSGIEHAEIKRLHLFHRFDQAAKIATRNYNRYLTLNLHRHGLHQADSMNMFDYFQGTLDYHAKRATQADVTIAGTTVVHDNTRFDYLKAGQKVASVFVFTDPKHYVENQIEEIQYYGATGQIWRIDYYDVRGFKSSTDYRDQEGKLSRQVMYDLNGQVKIESFWRQQGDNDVAAIYQLDYQNKLWFFRDLDEMLGFFYDELVRTSDHQAGFIGDRLYITDPGMHQMQEWAPRYGYWHNVHTYDPDAVWTGKLNDVLVDQMTHADMWRALITPTSRQSHDVQSRMTGGLRVKTIPGPIVPDEQLAAARVPFSARTPYKIIDIARIHEQKRLDHLLAAFIQVHAQFPAATLEIHGYVNEQKIKDDLLQQARDGGVADAVALIDYTPDLGAVYDSAQIFAMSSRYEGFPLSLVEAASHGVPLISYDVNYGPEEIIDDGKNGYLVEKGNIDALAAAMIKALSDQAKLAEMSTASYEIAKRFSEPNVWQLWHDLVVKDAEAHL</sequence>
<dbReference type="GO" id="GO:0016757">
    <property type="term" value="F:glycosyltransferase activity"/>
    <property type="evidence" value="ECO:0007669"/>
    <property type="project" value="InterPro"/>
</dbReference>
<keyword evidence="3" id="KW-1185">Reference proteome</keyword>
<dbReference type="PATRIC" id="fig|1423727.3.peg.1341"/>
<dbReference type="SUPFAM" id="SSF53756">
    <property type="entry name" value="UDP-Glycosyltransferase/glycogen phosphorylase"/>
    <property type="match status" value="1"/>
</dbReference>
<organism evidence="2 3">
    <name type="scientific">Lacticaseibacillus brantae DSM 23927</name>
    <dbReference type="NCBI Taxonomy" id="1423727"/>
    <lineage>
        <taxon>Bacteria</taxon>
        <taxon>Bacillati</taxon>
        <taxon>Bacillota</taxon>
        <taxon>Bacilli</taxon>
        <taxon>Lactobacillales</taxon>
        <taxon>Lactobacillaceae</taxon>
        <taxon>Lacticaseibacillus</taxon>
    </lineage>
</organism>
<protein>
    <submittedName>
        <fullName evidence="2">Glycosyltransferase</fullName>
    </submittedName>
</protein>
<dbReference type="STRING" id="1423727.FC34_GL001321"/>
<dbReference type="Gene3D" id="3.40.50.2000">
    <property type="entry name" value="Glycogen Phosphorylase B"/>
    <property type="match status" value="3"/>
</dbReference>
<dbReference type="Pfam" id="PF00534">
    <property type="entry name" value="Glycos_transf_1"/>
    <property type="match status" value="1"/>
</dbReference>
<dbReference type="InterPro" id="IPR001296">
    <property type="entry name" value="Glyco_trans_1"/>
</dbReference>
<accession>A0A0R2AXB5</accession>
<evidence type="ECO:0000259" key="1">
    <source>
        <dbReference type="Pfam" id="PF00534"/>
    </source>
</evidence>
<dbReference type="AlphaFoldDB" id="A0A0R2AXB5"/>